<dbReference type="Proteomes" id="UP000807371">
    <property type="component" value="Unassembled WGS sequence"/>
</dbReference>
<evidence type="ECO:0000256" key="1">
    <source>
        <dbReference type="ARBA" id="ARBA00004141"/>
    </source>
</evidence>
<name>A0ABS0NN23_9ACTN</name>
<comment type="caution">
    <text evidence="7">The sequence shown here is derived from an EMBL/GenBank/DDBJ whole genome shotgun (WGS) entry which is preliminary data.</text>
</comment>
<gene>
    <name evidence="7" type="ORF">IHE55_18145</name>
</gene>
<feature type="region of interest" description="Disordered" evidence="5">
    <location>
        <begin position="1"/>
        <end position="37"/>
    </location>
</feature>
<feature type="domain" description="RDD" evidence="6">
    <location>
        <begin position="43"/>
        <end position="146"/>
    </location>
</feature>
<dbReference type="InterPro" id="IPR010432">
    <property type="entry name" value="RDD"/>
</dbReference>
<evidence type="ECO:0000256" key="4">
    <source>
        <dbReference type="ARBA" id="ARBA00023136"/>
    </source>
</evidence>
<evidence type="ECO:0000313" key="7">
    <source>
        <dbReference type="EMBL" id="MBH5336592.1"/>
    </source>
</evidence>
<evidence type="ECO:0000256" key="3">
    <source>
        <dbReference type="ARBA" id="ARBA00022989"/>
    </source>
</evidence>
<dbReference type="EMBL" id="JACYXC010000001">
    <property type="protein sequence ID" value="MBH5336592.1"/>
    <property type="molecule type" value="Genomic_DNA"/>
</dbReference>
<keyword evidence="4" id="KW-0472">Membrane</keyword>
<reference evidence="7 8" key="1">
    <citation type="submission" date="2020-09" db="EMBL/GenBank/DDBJ databases">
        <title>Biosynthesis of the nuclear factor of activated T cells inhibitor NFAT-133 and its congeners in Streptomyces pactum.</title>
        <authorList>
            <person name="Zhou W."/>
            <person name="Posri P."/>
            <person name="Abugrain M.E."/>
            <person name="Weisberg A.J."/>
            <person name="Chang J.H."/>
            <person name="Mahmud T."/>
        </authorList>
    </citation>
    <scope>NUCLEOTIDE SEQUENCE [LARGE SCALE GENOMIC DNA]</scope>
    <source>
        <strain evidence="7 8">ATCC 27456</strain>
    </source>
</reference>
<protein>
    <submittedName>
        <fullName evidence="7">RDD family protein</fullName>
    </submittedName>
</protein>
<evidence type="ECO:0000259" key="6">
    <source>
        <dbReference type="Pfam" id="PF06271"/>
    </source>
</evidence>
<evidence type="ECO:0000256" key="5">
    <source>
        <dbReference type="SAM" id="MobiDB-lite"/>
    </source>
</evidence>
<sequence length="183" mass="19299">MNDSRTPWPSPPPAHPYPGPPPHPGGGPGAPARPVPAGVGDLRRQCASVVDGFLTLLGGSLIALRLPDGTDLGVPAGTITTSGNHFSTFALAVCVLGVSFAHHVLGPMLFRTTVGKFLCLARVVRAADAGRPRFWQCVRRWLLGLTWLPVQAALSLVGGDGDPYDDGCGLRIVRSRDLRAARR</sequence>
<keyword evidence="8" id="KW-1185">Reference proteome</keyword>
<accession>A0ABS0NN23</accession>
<organism evidence="7 8">
    <name type="scientific">Streptomyces pactum</name>
    <dbReference type="NCBI Taxonomy" id="68249"/>
    <lineage>
        <taxon>Bacteria</taxon>
        <taxon>Bacillati</taxon>
        <taxon>Actinomycetota</taxon>
        <taxon>Actinomycetes</taxon>
        <taxon>Kitasatosporales</taxon>
        <taxon>Streptomycetaceae</taxon>
        <taxon>Streptomyces</taxon>
    </lineage>
</organism>
<dbReference type="RefSeq" id="WP_197989984.1">
    <property type="nucleotide sequence ID" value="NZ_JACYXC010000001.1"/>
</dbReference>
<evidence type="ECO:0000313" key="8">
    <source>
        <dbReference type="Proteomes" id="UP000807371"/>
    </source>
</evidence>
<keyword evidence="2" id="KW-0812">Transmembrane</keyword>
<evidence type="ECO:0000256" key="2">
    <source>
        <dbReference type="ARBA" id="ARBA00022692"/>
    </source>
</evidence>
<feature type="compositionally biased region" description="Pro residues" evidence="5">
    <location>
        <begin position="8"/>
        <end position="25"/>
    </location>
</feature>
<comment type="subcellular location">
    <subcellularLocation>
        <location evidence="1">Membrane</location>
        <topology evidence="1">Multi-pass membrane protein</topology>
    </subcellularLocation>
</comment>
<keyword evidence="3" id="KW-1133">Transmembrane helix</keyword>
<dbReference type="Pfam" id="PF06271">
    <property type="entry name" value="RDD"/>
    <property type="match status" value="1"/>
</dbReference>
<proteinExistence type="predicted"/>